<organism evidence="1 2">
    <name type="scientific">Leucogyrophana mollusca</name>
    <dbReference type="NCBI Taxonomy" id="85980"/>
    <lineage>
        <taxon>Eukaryota</taxon>
        <taxon>Fungi</taxon>
        <taxon>Dikarya</taxon>
        <taxon>Basidiomycota</taxon>
        <taxon>Agaricomycotina</taxon>
        <taxon>Agaricomycetes</taxon>
        <taxon>Agaricomycetidae</taxon>
        <taxon>Boletales</taxon>
        <taxon>Boletales incertae sedis</taxon>
        <taxon>Leucogyrophana</taxon>
    </lineage>
</organism>
<keyword evidence="2" id="KW-1185">Reference proteome</keyword>
<proteinExistence type="predicted"/>
<protein>
    <submittedName>
        <fullName evidence="1">Kinase-like protein</fullName>
    </submittedName>
</protein>
<name>A0ACB8B210_9AGAM</name>
<reference evidence="1" key="1">
    <citation type="journal article" date="2021" name="New Phytol.">
        <title>Evolutionary innovations through gain and loss of genes in the ectomycorrhizal Boletales.</title>
        <authorList>
            <person name="Wu G."/>
            <person name="Miyauchi S."/>
            <person name="Morin E."/>
            <person name="Kuo A."/>
            <person name="Drula E."/>
            <person name="Varga T."/>
            <person name="Kohler A."/>
            <person name="Feng B."/>
            <person name="Cao Y."/>
            <person name="Lipzen A."/>
            <person name="Daum C."/>
            <person name="Hundley H."/>
            <person name="Pangilinan J."/>
            <person name="Johnson J."/>
            <person name="Barry K."/>
            <person name="LaButti K."/>
            <person name="Ng V."/>
            <person name="Ahrendt S."/>
            <person name="Min B."/>
            <person name="Choi I.G."/>
            <person name="Park H."/>
            <person name="Plett J.M."/>
            <person name="Magnuson J."/>
            <person name="Spatafora J.W."/>
            <person name="Nagy L.G."/>
            <person name="Henrissat B."/>
            <person name="Grigoriev I.V."/>
            <person name="Yang Z.L."/>
            <person name="Xu J."/>
            <person name="Martin F.M."/>
        </authorList>
    </citation>
    <scope>NUCLEOTIDE SEQUENCE</scope>
    <source>
        <strain evidence="1">KUC20120723A-06</strain>
    </source>
</reference>
<dbReference type="Proteomes" id="UP000790709">
    <property type="component" value="Unassembled WGS sequence"/>
</dbReference>
<comment type="caution">
    <text evidence="1">The sequence shown here is derived from an EMBL/GenBank/DDBJ whole genome shotgun (WGS) entry which is preliminary data.</text>
</comment>
<sequence length="681" mass="73489">MSHGSYSSHSQSIMTEDEEDWEDYVKGGYHPVHIGDSFSDGRYIVVRKLGWGHFSTVWLAKDTKMNRHVALKVVKSAPRYTETALDEIKLLQRLITSSTPPTAPSSSNPNPPPSPSQTHPGRSHVISFLDHFRHKGPNGTHVCMVFEVLGENLLGLIKRHQNKGVPMPLVKQIAKQVLLGLDYMHRCCGVIHTDLKPENVLVCIDDVETIIQAELAASANATSPPTRLVGVPPSKGRGGNQTPRSESISITSSQPLPSPSSSFGSSPMFDKLAFGMSKIDGEVSSKPGSYGSSSVPKDGSSGSVAPSGASAAETTAKRADSTELTAERISNVSLESGGFNKMTTPHPAQPPGPSLLTRLAPLHPGAPEVSISPPAVSIPNPPSTSTVDPSISTSIMSVDSVQQSTAETSTTSSVLEGIEKITVKIADLGNATWTEHHFTDDIQTRQYRCPEVILGAKWGTSADIWSVACVVFELITGGDYLFDPASGSRYSKDDDHMAQIMELMGEIPKAVAFSGKYSSEFFNRKGELRHINKLRFWPLESVLHDKYLFPQEEADAIANFLTPMLRLYPDRRAKAAELVHHAWLDGVAVQGEIDVIRRAEEEDAARRRSQPENPLDESEVDAMKPVDDGGAAAAAAEAERIAQQPPVQHQAPILSAPPIPSSSTAKENVPSPKRPQLAPSS</sequence>
<accession>A0ACB8B210</accession>
<evidence type="ECO:0000313" key="2">
    <source>
        <dbReference type="Proteomes" id="UP000790709"/>
    </source>
</evidence>
<dbReference type="EMBL" id="MU266629">
    <property type="protein sequence ID" value="KAH7919800.1"/>
    <property type="molecule type" value="Genomic_DNA"/>
</dbReference>
<evidence type="ECO:0000313" key="1">
    <source>
        <dbReference type="EMBL" id="KAH7919800.1"/>
    </source>
</evidence>
<gene>
    <name evidence="1" type="ORF">BV22DRAFT_1040578</name>
</gene>